<gene>
    <name evidence="1" type="ORF">I4F81_010151</name>
</gene>
<name>A0ACC3CBL1_PYRYE</name>
<keyword evidence="2" id="KW-1185">Reference proteome</keyword>
<proteinExistence type="predicted"/>
<reference evidence="1" key="1">
    <citation type="submission" date="2019-11" db="EMBL/GenBank/DDBJ databases">
        <title>Nori genome reveals adaptations in red seaweeds to the harsh intertidal environment.</title>
        <authorList>
            <person name="Wang D."/>
            <person name="Mao Y."/>
        </authorList>
    </citation>
    <scope>NUCLEOTIDE SEQUENCE</scope>
    <source>
        <tissue evidence="1">Gametophyte</tissue>
    </source>
</reference>
<accession>A0ACC3CBL1</accession>
<organism evidence="1 2">
    <name type="scientific">Pyropia yezoensis</name>
    <name type="common">Susabi-nori</name>
    <name type="synonym">Porphyra yezoensis</name>
    <dbReference type="NCBI Taxonomy" id="2788"/>
    <lineage>
        <taxon>Eukaryota</taxon>
        <taxon>Rhodophyta</taxon>
        <taxon>Bangiophyceae</taxon>
        <taxon>Bangiales</taxon>
        <taxon>Bangiaceae</taxon>
        <taxon>Pyropia</taxon>
    </lineage>
</organism>
<comment type="caution">
    <text evidence="1">The sequence shown here is derived from an EMBL/GenBank/DDBJ whole genome shotgun (WGS) entry which is preliminary data.</text>
</comment>
<evidence type="ECO:0000313" key="1">
    <source>
        <dbReference type="EMBL" id="KAK1867646.1"/>
    </source>
</evidence>
<evidence type="ECO:0000313" key="2">
    <source>
        <dbReference type="Proteomes" id="UP000798662"/>
    </source>
</evidence>
<dbReference type="Proteomes" id="UP000798662">
    <property type="component" value="Chromosome 3"/>
</dbReference>
<dbReference type="EMBL" id="CM020620">
    <property type="protein sequence ID" value="KAK1867646.1"/>
    <property type="molecule type" value="Genomic_DNA"/>
</dbReference>
<protein>
    <submittedName>
        <fullName evidence="1">Uncharacterized protein</fullName>
    </submittedName>
</protein>
<sequence length="177" mass="17913">MRGAVARRRGATPPRRPPPRPAATRPRPATLPPGRLAWHSGDGDRRGLDWRRAGCGRRRQHGGGGGGGWGGRDGRGLTSGGVGRLQRWTLLFLGGGEWGEQGGGAAGGLEIRHTGKNTHKKAHTPTGGFYECTRRGEGRAQRGGGAVGVAGGGTSGGGGGGRGGGDGGGEHNGSSRY</sequence>